<evidence type="ECO:0000313" key="3">
    <source>
        <dbReference type="Proteomes" id="UP001358614"/>
    </source>
</evidence>
<organism evidence="2 3">
    <name type="scientific">Kwoniella europaea PYCC6329</name>
    <dbReference type="NCBI Taxonomy" id="1423913"/>
    <lineage>
        <taxon>Eukaryota</taxon>
        <taxon>Fungi</taxon>
        <taxon>Dikarya</taxon>
        <taxon>Basidiomycota</taxon>
        <taxon>Agaricomycotina</taxon>
        <taxon>Tremellomycetes</taxon>
        <taxon>Tremellales</taxon>
        <taxon>Cryptococcaceae</taxon>
        <taxon>Kwoniella</taxon>
    </lineage>
</organism>
<gene>
    <name evidence="2" type="ORF">V865_005643</name>
</gene>
<protein>
    <submittedName>
        <fullName evidence="2">Uncharacterized protein</fullName>
    </submittedName>
</protein>
<dbReference type="RefSeq" id="XP_066085509.1">
    <property type="nucleotide sequence ID" value="XM_066229412.1"/>
</dbReference>
<dbReference type="EMBL" id="CP144089">
    <property type="protein sequence ID" value="WWD07542.1"/>
    <property type="molecule type" value="Genomic_DNA"/>
</dbReference>
<evidence type="ECO:0000313" key="2">
    <source>
        <dbReference type="EMBL" id="WWD07542.1"/>
    </source>
</evidence>
<keyword evidence="1" id="KW-0812">Transmembrane</keyword>
<dbReference type="AlphaFoldDB" id="A0AAX4KME6"/>
<keyword evidence="3" id="KW-1185">Reference proteome</keyword>
<sequence>MENKQWSLKIKKSKLYLNFLDVMSDQKKRLSMFRFGDEDEGGLEFVLDDGDDDDDEARELAVARMRFEIKGNKQKYRVDISSNFDYSLVIAMAVTLTTFGYAALIQVDP</sequence>
<feature type="transmembrane region" description="Helical" evidence="1">
    <location>
        <begin position="84"/>
        <end position="104"/>
    </location>
</feature>
<dbReference type="Proteomes" id="UP001358614">
    <property type="component" value="Chromosome 1"/>
</dbReference>
<reference evidence="2 3" key="1">
    <citation type="submission" date="2024-01" db="EMBL/GenBank/DDBJ databases">
        <title>Comparative genomics of Cryptococcus and Kwoniella reveals pathogenesis evolution and contrasting modes of karyotype evolution via chromosome fusion or intercentromeric recombination.</title>
        <authorList>
            <person name="Coelho M.A."/>
            <person name="David-Palma M."/>
            <person name="Shea T."/>
            <person name="Bowers K."/>
            <person name="McGinley-Smith S."/>
            <person name="Mohammad A.W."/>
            <person name="Gnirke A."/>
            <person name="Yurkov A.M."/>
            <person name="Nowrousian M."/>
            <person name="Sun S."/>
            <person name="Cuomo C.A."/>
            <person name="Heitman J."/>
        </authorList>
    </citation>
    <scope>NUCLEOTIDE SEQUENCE [LARGE SCALE GENOMIC DNA]</scope>
    <source>
        <strain evidence="2 3">PYCC6329</strain>
    </source>
</reference>
<evidence type="ECO:0000256" key="1">
    <source>
        <dbReference type="SAM" id="Phobius"/>
    </source>
</evidence>
<keyword evidence="1" id="KW-1133">Transmembrane helix</keyword>
<dbReference type="InterPro" id="IPR007612">
    <property type="entry name" value="LOR"/>
</dbReference>
<dbReference type="GeneID" id="91104444"/>
<keyword evidence="1" id="KW-0472">Membrane</keyword>
<proteinExistence type="predicted"/>
<name>A0AAX4KME6_9TREE</name>
<dbReference type="Pfam" id="PF04525">
    <property type="entry name" value="LOR"/>
    <property type="match status" value="1"/>
</dbReference>
<dbReference type="KEGG" id="ker:91104444"/>
<accession>A0AAX4KME6</accession>